<evidence type="ECO:0000313" key="2">
    <source>
        <dbReference type="Proteomes" id="UP000256405"/>
    </source>
</evidence>
<protein>
    <submittedName>
        <fullName evidence="1">Uncharacterized protein</fullName>
    </submittedName>
</protein>
<evidence type="ECO:0000313" key="1">
    <source>
        <dbReference type="EMBL" id="REG77501.1"/>
    </source>
</evidence>
<dbReference type="RefSeq" id="WP_116116619.1">
    <property type="nucleotide sequence ID" value="NZ_QUNF01000043.1"/>
</dbReference>
<dbReference type="AlphaFoldDB" id="A0A3E0D6E4"/>
<sequence>MLEDKKVEVYGKEILRLADNFGKGWFALLLEEHIDHLTSIPDYILEAIAFASPHVNQQTLLGMAKFRLYSLNKQPYNDNKFDYQGVLEQVVNEDNPNNEIDFFKAQLPNDQLTSFINHLIL</sequence>
<reference evidence="1 2" key="1">
    <citation type="submission" date="2018-08" db="EMBL/GenBank/DDBJ databases">
        <title>Genomic Encyclopedia of Archaeal and Bacterial Type Strains, Phase II (KMG-II): from individual species to whole genera.</title>
        <authorList>
            <person name="Goeker M."/>
        </authorList>
    </citation>
    <scope>NUCLEOTIDE SEQUENCE [LARGE SCALE GENOMIC DNA]</scope>
    <source>
        <strain evidence="1 2">DSM 15986</strain>
    </source>
</reference>
<name>A0A3E0D6E4_9BACT</name>
<accession>A0A3E0D6E4</accession>
<organism evidence="1 2">
    <name type="scientific">Algoriphagus antarcticus</name>
    <dbReference type="NCBI Taxonomy" id="238540"/>
    <lineage>
        <taxon>Bacteria</taxon>
        <taxon>Pseudomonadati</taxon>
        <taxon>Bacteroidota</taxon>
        <taxon>Cytophagia</taxon>
        <taxon>Cytophagales</taxon>
        <taxon>Cyclobacteriaceae</taxon>
        <taxon>Algoriphagus</taxon>
    </lineage>
</organism>
<dbReference type="Proteomes" id="UP000256405">
    <property type="component" value="Unassembled WGS sequence"/>
</dbReference>
<gene>
    <name evidence="1" type="ORF">C8N25_1431</name>
</gene>
<comment type="caution">
    <text evidence="1">The sequence shown here is derived from an EMBL/GenBank/DDBJ whole genome shotgun (WGS) entry which is preliminary data.</text>
</comment>
<proteinExistence type="predicted"/>
<dbReference type="EMBL" id="QUNF01000043">
    <property type="protein sequence ID" value="REG77501.1"/>
    <property type="molecule type" value="Genomic_DNA"/>
</dbReference>
<keyword evidence="2" id="KW-1185">Reference proteome</keyword>